<evidence type="ECO:0000313" key="3">
    <source>
        <dbReference type="Proteomes" id="UP000245771"/>
    </source>
</evidence>
<feature type="region of interest" description="Disordered" evidence="1">
    <location>
        <begin position="18"/>
        <end position="60"/>
    </location>
</feature>
<dbReference type="InParanoid" id="A0A316V4F8"/>
<dbReference type="RefSeq" id="XP_025352644.1">
    <property type="nucleotide sequence ID" value="XM_025499641.1"/>
</dbReference>
<name>A0A316V4F8_9BASI</name>
<feature type="compositionally biased region" description="Low complexity" evidence="1">
    <location>
        <begin position="33"/>
        <end position="42"/>
    </location>
</feature>
<dbReference type="GeneID" id="37021422"/>
<dbReference type="AlphaFoldDB" id="A0A316V4F8"/>
<organism evidence="2 3">
    <name type="scientific">Meira miltonrushii</name>
    <dbReference type="NCBI Taxonomy" id="1280837"/>
    <lineage>
        <taxon>Eukaryota</taxon>
        <taxon>Fungi</taxon>
        <taxon>Dikarya</taxon>
        <taxon>Basidiomycota</taxon>
        <taxon>Ustilaginomycotina</taxon>
        <taxon>Exobasidiomycetes</taxon>
        <taxon>Exobasidiales</taxon>
        <taxon>Brachybasidiaceae</taxon>
        <taxon>Meira</taxon>
    </lineage>
</organism>
<protein>
    <submittedName>
        <fullName evidence="2">Uncharacterized protein</fullName>
    </submittedName>
</protein>
<dbReference type="EMBL" id="KZ819606">
    <property type="protein sequence ID" value="PWN32342.1"/>
    <property type="molecule type" value="Genomic_DNA"/>
</dbReference>
<proteinExistence type="predicted"/>
<feature type="compositionally biased region" description="Polar residues" evidence="1">
    <location>
        <begin position="43"/>
        <end position="55"/>
    </location>
</feature>
<evidence type="ECO:0000313" key="2">
    <source>
        <dbReference type="EMBL" id="PWN32342.1"/>
    </source>
</evidence>
<gene>
    <name evidence="2" type="ORF">FA14DRAFT_162500</name>
</gene>
<feature type="compositionally biased region" description="Polar residues" evidence="1">
    <location>
        <begin position="18"/>
        <end position="32"/>
    </location>
</feature>
<accession>A0A316V4F8</accession>
<keyword evidence="3" id="KW-1185">Reference proteome</keyword>
<reference evidence="2 3" key="1">
    <citation type="journal article" date="2018" name="Mol. Biol. Evol.">
        <title>Broad Genomic Sampling Reveals a Smut Pathogenic Ancestry of the Fungal Clade Ustilaginomycotina.</title>
        <authorList>
            <person name="Kijpornyongpan T."/>
            <person name="Mondo S.J."/>
            <person name="Barry K."/>
            <person name="Sandor L."/>
            <person name="Lee J."/>
            <person name="Lipzen A."/>
            <person name="Pangilinan J."/>
            <person name="LaButti K."/>
            <person name="Hainaut M."/>
            <person name="Henrissat B."/>
            <person name="Grigoriev I.V."/>
            <person name="Spatafora J.W."/>
            <person name="Aime M.C."/>
        </authorList>
    </citation>
    <scope>NUCLEOTIDE SEQUENCE [LARGE SCALE GENOMIC DNA]</scope>
    <source>
        <strain evidence="2 3">MCA 3882</strain>
    </source>
</reference>
<dbReference type="Proteomes" id="UP000245771">
    <property type="component" value="Unassembled WGS sequence"/>
</dbReference>
<evidence type="ECO:0000256" key="1">
    <source>
        <dbReference type="SAM" id="MobiDB-lite"/>
    </source>
</evidence>
<sequence>MFRATVVRRFEAVAPRFQPQSKAVQQAMRPTNSAQSSESSTSVTHNGGAINNPTSKGRVAMMPGTTANIERTQKQKTQQTNVNNNEFESILTVGTVSGQGEGQKIFQTAQAEI</sequence>